<reference evidence="1 2" key="1">
    <citation type="submission" date="2018-06" db="EMBL/GenBank/DDBJ databases">
        <title>Genomic Encyclopedia of Type Strains, Phase III (KMG-III): the genomes of soil and plant-associated and newly described type strains.</title>
        <authorList>
            <person name="Whitman W."/>
        </authorList>
    </citation>
    <scope>NUCLEOTIDE SEQUENCE [LARGE SCALE GENOMIC DNA]</scope>
    <source>
        <strain evidence="1 2">CECT 7646</strain>
    </source>
</reference>
<dbReference type="Proteomes" id="UP000247540">
    <property type="component" value="Unassembled WGS sequence"/>
</dbReference>
<dbReference type="AlphaFoldDB" id="A0A318SLT4"/>
<gene>
    <name evidence="1" type="ORF">DFQ15_101301</name>
</gene>
<dbReference type="OrthoDB" id="9834952at2"/>
<dbReference type="EMBL" id="QJTC01000001">
    <property type="protein sequence ID" value="PYE79976.1"/>
    <property type="molecule type" value="Genomic_DNA"/>
</dbReference>
<evidence type="ECO:0000313" key="1">
    <source>
        <dbReference type="EMBL" id="PYE79976.1"/>
    </source>
</evidence>
<keyword evidence="2" id="KW-1185">Reference proteome</keyword>
<evidence type="ECO:0000313" key="2">
    <source>
        <dbReference type="Proteomes" id="UP000247540"/>
    </source>
</evidence>
<accession>A0A318SLT4</accession>
<organism evidence="1 2">
    <name type="scientific">Xylophilus ampelinus</name>
    <dbReference type="NCBI Taxonomy" id="54067"/>
    <lineage>
        <taxon>Bacteria</taxon>
        <taxon>Pseudomonadati</taxon>
        <taxon>Pseudomonadota</taxon>
        <taxon>Betaproteobacteria</taxon>
        <taxon>Burkholderiales</taxon>
        <taxon>Xylophilus</taxon>
    </lineage>
</organism>
<proteinExistence type="predicted"/>
<comment type="caution">
    <text evidence="1">The sequence shown here is derived from an EMBL/GenBank/DDBJ whole genome shotgun (WGS) entry which is preliminary data.</text>
</comment>
<dbReference type="RefSeq" id="WP_110464242.1">
    <property type="nucleotide sequence ID" value="NZ_JAMOFZ010000002.1"/>
</dbReference>
<protein>
    <recommendedName>
        <fullName evidence="3">Phasin protein</fullName>
    </recommendedName>
</protein>
<sequence>MDARNPDDVWVSRQEFLEWKTLIDRNNQLQNRAWEQSTALVQRLATQLQATEYAVHAMLQASPGLERVADSYLTSMDRVADILPEHAAERYRDAFQAMHAMMLAEINRRMVRCRD</sequence>
<evidence type="ECO:0008006" key="3">
    <source>
        <dbReference type="Google" id="ProtNLM"/>
    </source>
</evidence>
<name>A0A318SLT4_9BURK</name>